<keyword evidence="3" id="KW-1185">Reference proteome</keyword>
<organism evidence="2 3">
    <name type="scientific">Spirosoma profusum</name>
    <dbReference type="NCBI Taxonomy" id="2771354"/>
    <lineage>
        <taxon>Bacteria</taxon>
        <taxon>Pseudomonadati</taxon>
        <taxon>Bacteroidota</taxon>
        <taxon>Cytophagia</taxon>
        <taxon>Cytophagales</taxon>
        <taxon>Cytophagaceae</taxon>
        <taxon>Spirosoma</taxon>
    </lineage>
</organism>
<feature type="transmembrane region" description="Helical" evidence="1">
    <location>
        <begin position="362"/>
        <end position="388"/>
    </location>
</feature>
<evidence type="ECO:0008006" key="4">
    <source>
        <dbReference type="Google" id="ProtNLM"/>
    </source>
</evidence>
<dbReference type="AlphaFoldDB" id="A0A927GA01"/>
<feature type="transmembrane region" description="Helical" evidence="1">
    <location>
        <begin position="173"/>
        <end position="191"/>
    </location>
</feature>
<feature type="transmembrane region" description="Helical" evidence="1">
    <location>
        <begin position="223"/>
        <end position="243"/>
    </location>
</feature>
<keyword evidence="1" id="KW-1133">Transmembrane helix</keyword>
<keyword evidence="1" id="KW-0472">Membrane</keyword>
<dbReference type="EMBL" id="JACWZY010000037">
    <property type="protein sequence ID" value="MBD2704799.1"/>
    <property type="molecule type" value="Genomic_DNA"/>
</dbReference>
<evidence type="ECO:0000313" key="2">
    <source>
        <dbReference type="EMBL" id="MBD2704799.1"/>
    </source>
</evidence>
<gene>
    <name evidence="2" type="ORF">IC229_29475</name>
</gene>
<feature type="transmembrane region" description="Helical" evidence="1">
    <location>
        <begin position="394"/>
        <end position="411"/>
    </location>
</feature>
<dbReference type="Proteomes" id="UP000598820">
    <property type="component" value="Unassembled WGS sequence"/>
</dbReference>
<feature type="transmembrane region" description="Helical" evidence="1">
    <location>
        <begin position="198"/>
        <end position="217"/>
    </location>
</feature>
<sequence length="443" mass="49548">MKSLTSCLTILLALVLIESATLWEAVAVGLSTHSFLTFLQRIGDRFALPECMGFIAALEILLIPAITYWVFPISMPIESDTYFRYALPAYIAFVVGLSWSQPGHSTRPHYVYIQAVATYLQDKQQASLILFFIGLGGFTVKMIVPSAPTFISLLPSNCLFISALYAYYSKSAFFLLISVAALLVISTYTIQQGMFGDLFLWTMLLTLLVAAGSTYRITARQKTGFVVLAFATLLVMQSIKVEYRLNTWGHQRNERSGNANLMGELITDRLANPEKVMNVQHLFSAFIRFNQGLLIGSAMAKVPVHENFANGEVLLSFLHPLVPRFIWADKPQTGGYENIRRFTSLRQNENTSMNLSPLGEGYVNFGYGGILFSLAWGTLLGFVFQFLIRLSDKIPSVLLWIPALFFGCLTMETDILSAWGSLLNTSVFVALLYWSLRQVNIFL</sequence>
<feature type="transmembrane region" description="Helical" evidence="1">
    <location>
        <begin position="126"/>
        <end position="143"/>
    </location>
</feature>
<evidence type="ECO:0000313" key="3">
    <source>
        <dbReference type="Proteomes" id="UP000598820"/>
    </source>
</evidence>
<name>A0A927GA01_9BACT</name>
<keyword evidence="1" id="KW-0812">Transmembrane</keyword>
<evidence type="ECO:0000256" key="1">
    <source>
        <dbReference type="SAM" id="Phobius"/>
    </source>
</evidence>
<proteinExistence type="predicted"/>
<feature type="transmembrane region" description="Helical" evidence="1">
    <location>
        <begin position="418"/>
        <end position="436"/>
    </location>
</feature>
<feature type="transmembrane region" description="Helical" evidence="1">
    <location>
        <begin position="46"/>
        <end position="70"/>
    </location>
</feature>
<dbReference type="RefSeq" id="WP_190891669.1">
    <property type="nucleotide sequence ID" value="NZ_JACWZY010000037.1"/>
</dbReference>
<feature type="transmembrane region" description="Helical" evidence="1">
    <location>
        <begin position="82"/>
        <end position="100"/>
    </location>
</feature>
<reference evidence="2" key="1">
    <citation type="submission" date="2020-09" db="EMBL/GenBank/DDBJ databases">
        <authorList>
            <person name="Kim M.K."/>
        </authorList>
    </citation>
    <scope>NUCLEOTIDE SEQUENCE</scope>
    <source>
        <strain evidence="2">BT702</strain>
    </source>
</reference>
<protein>
    <recommendedName>
        <fullName evidence="4">Oligosaccharide repeat unit polymerase</fullName>
    </recommendedName>
</protein>
<comment type="caution">
    <text evidence="2">The sequence shown here is derived from an EMBL/GenBank/DDBJ whole genome shotgun (WGS) entry which is preliminary data.</text>
</comment>
<accession>A0A927GA01</accession>